<evidence type="ECO:0000313" key="13">
    <source>
        <dbReference type="EMBL" id="MIB62790.1"/>
    </source>
</evidence>
<evidence type="ECO:0000313" key="11">
    <source>
        <dbReference type="EMBL" id="MCV5622138.1"/>
    </source>
</evidence>
<evidence type="ECO:0000313" key="1">
    <source>
        <dbReference type="EMBL" id="ALF34713.1"/>
    </source>
</evidence>
<dbReference type="EMBL" id="KT347600">
    <property type="protein sequence ID" value="ALF34713.1"/>
    <property type="molecule type" value="Genomic_DNA"/>
</dbReference>
<dbReference type="EMBL" id="SQQU01000013">
    <property type="protein sequence ID" value="MQS30790.1"/>
    <property type="molecule type" value="Genomic_DNA"/>
</dbReference>
<dbReference type="RefSeq" id="WP_000472043.1">
    <property type="nucleotide sequence ID" value="NZ_AP023191.1"/>
</dbReference>
<evidence type="ECO:0000313" key="6">
    <source>
        <dbReference type="EMBL" id="EFH6164956.1"/>
    </source>
</evidence>
<reference evidence="14 17" key="6">
    <citation type="journal article" date="2019" name="Microorganisms">
        <title>Characteristics of Carbapenem-Resistant and Colistin-Resistant Escherichia coli Co-Producing NDM-1 and MCR-1 from Pig Farms in China.</title>
        <authorList>
            <person name="Peng Z."/>
            <person name="Li X."/>
            <person name="Hu Z."/>
            <person name="Li Z."/>
            <person name="Lv Y."/>
            <person name="Lei M."/>
            <person name="Wu B."/>
            <person name="Chen H."/>
            <person name="Wang X."/>
        </authorList>
    </citation>
    <scope>NUCLEOTIDE SEQUENCE [LARGE SCALE GENOMIC DNA]</scope>
    <source>
        <strain evidence="14 17">RXD010</strain>
    </source>
</reference>
<reference evidence="11" key="11">
    <citation type="submission" date="2023-06" db="EMBL/GenBank/DDBJ databases">
        <title>Deciphering the underlying mechanisms mediating the transmission of blaNDM gene from human to animals in China.</title>
        <authorList>
            <person name="Chen K."/>
            <person name="Chen S."/>
        </authorList>
    </citation>
    <scope>NUCLEOTIDE SEQUENCE</scope>
    <source>
        <strain evidence="11">1199</strain>
    </source>
</reference>
<reference evidence="1" key="1">
    <citation type="journal article" date="2015" name="Front. Microbiol.">
        <title>Prevalence of extended-spectrum cephalosporin-resistant in a farrowing farm: ST1121 clone harboring IncHI2 plasmid contributes to the dissemination of.</title>
        <authorList>
            <person name="Deng H."/>
            <person name="Si H.B."/>
            <person name="Zeng S.Y."/>
            <person name="Sun J."/>
            <person name="Fang L.X."/>
            <person name="Yang R.S."/>
            <person name="Liu Y.H."/>
            <person name="Liao X.P."/>
        </authorList>
    </citation>
    <scope>NUCLEOTIDE SEQUENCE</scope>
    <source>
        <strain evidence="1">EC5207</strain>
        <plasmid evidence="1">pEC5207</plasmid>
    </source>
</reference>
<protein>
    <submittedName>
        <fullName evidence="7">Uncharacterized protein</fullName>
    </submittedName>
</protein>
<dbReference type="EMBL" id="JAOVKC010000010">
    <property type="protein sequence ID" value="MCV5622138.1"/>
    <property type="molecule type" value="Genomic_DNA"/>
</dbReference>
<dbReference type="Proteomes" id="UP000509260">
    <property type="component" value="Plasmid pMTY18780-1_lncHI2"/>
</dbReference>
<dbReference type="Proteomes" id="UP000533284">
    <property type="component" value="Unassembled WGS sequence"/>
</dbReference>
<evidence type="ECO:0000313" key="5">
    <source>
        <dbReference type="EMBL" id="EFB1698372.1"/>
    </source>
</evidence>
<dbReference type="Proteomes" id="UP000870292">
    <property type="component" value="Unassembled WGS sequence"/>
</dbReference>
<evidence type="ECO:0000313" key="15">
    <source>
        <dbReference type="Proteomes" id="UP000234238"/>
    </source>
</evidence>
<dbReference type="PATRIC" id="fig|562.7997.peg.2906"/>
<evidence type="ECO:0000313" key="4">
    <source>
        <dbReference type="EMBL" id="BCG39325.1"/>
    </source>
</evidence>
<evidence type="ECO:0000313" key="14">
    <source>
        <dbReference type="EMBL" id="MQS30790.1"/>
    </source>
</evidence>
<reference evidence="7 20" key="7">
    <citation type="submission" date="2019-11" db="EMBL/GenBank/DDBJ databases">
        <authorList>
            <consortium name="GenomeTrakr network: Whole genome sequencing for foodborne pathogen traceback"/>
        </authorList>
    </citation>
    <scope>NUCLEOTIDE SEQUENCE [LARGE SCALE GENOMIC DNA]</scope>
    <source>
        <strain evidence="8 19">AZ-TG60901</strain>
        <strain evidence="5 21">PSU-1847</strain>
        <strain evidence="7 20">PSU-2072</strain>
    </source>
</reference>
<evidence type="ECO:0000313" key="19">
    <source>
        <dbReference type="Proteomes" id="UP000528504"/>
    </source>
</evidence>
<geneLocation type="plasmid" evidence="15">
    <name>p14ec029b</name>
</geneLocation>
<evidence type="ECO:0000313" key="17">
    <source>
        <dbReference type="Proteomes" id="UP000460351"/>
    </source>
</evidence>
<reference evidence="3 15" key="3">
    <citation type="submission" date="2017-10" db="EMBL/GenBank/DDBJ databases">
        <title>mcr-1 positive E.coli isolates in China.</title>
        <authorList>
            <person name="Li B."/>
            <person name="Wang X."/>
        </authorList>
    </citation>
    <scope>NUCLEOTIDE SEQUENCE [LARGE SCALE GENOMIC DNA]</scope>
    <source>
        <strain evidence="3 15">14EC029</strain>
        <plasmid evidence="15">p14ec029b</plasmid>
        <plasmid evidence="3">p14EC029b</plasmid>
    </source>
</reference>
<dbReference type="AlphaFoldDB" id="A0A0B1MJB7"/>
<geneLocation type="plasmid" evidence="2">
    <name>pWJ1</name>
</geneLocation>
<dbReference type="EMBL" id="DADPIR010000054">
    <property type="protein sequence ID" value="HAZ7494423.1"/>
    <property type="molecule type" value="Genomic_DNA"/>
</dbReference>
<dbReference type="GeneID" id="91975117"/>
<evidence type="ECO:0000313" key="9">
    <source>
        <dbReference type="EMBL" id="HAZ7494423.1"/>
    </source>
</evidence>
<dbReference type="Proteomes" id="UP000868636">
    <property type="component" value="Unassembled WGS sequence"/>
</dbReference>
<dbReference type="EMBL" id="AASDBN010000023">
    <property type="protein sequence ID" value="EFB1698372.1"/>
    <property type="molecule type" value="Genomic_DNA"/>
</dbReference>
<reference evidence="12" key="10">
    <citation type="submission" date="2022-08" db="EMBL/GenBank/DDBJ databases">
        <title>Genome sequencing of human pathogens.</title>
        <authorList>
            <person name="Cao X."/>
        </authorList>
    </citation>
    <scope>NUCLEOTIDE SEQUENCE</scope>
    <source>
        <strain evidence="12">EC16126</strain>
    </source>
</reference>
<geneLocation type="plasmid" evidence="18">
    <name>pmty18780-1_lnchi2 dna</name>
</geneLocation>
<evidence type="ECO:0000313" key="22">
    <source>
        <dbReference type="Proteomes" id="UP000537181"/>
    </source>
</evidence>
<dbReference type="EMBL" id="AASWOY010000069">
    <property type="protein sequence ID" value="EFH6651210.1"/>
    <property type="molecule type" value="Genomic_DNA"/>
</dbReference>
<dbReference type="EMBL" id="ROAL01000023">
    <property type="protein sequence ID" value="MIB62790.1"/>
    <property type="molecule type" value="Genomic_DNA"/>
</dbReference>
<reference evidence="9" key="4">
    <citation type="journal article" date="2018" name="Genome Biol.">
        <title>SKESA: strategic k-mer extension for scrupulous assemblies.</title>
        <authorList>
            <person name="Souvorov A."/>
            <person name="Agarwala R."/>
            <person name="Lipman D.J."/>
        </authorList>
    </citation>
    <scope>NUCLEOTIDE SEQUENCE</scope>
    <source>
        <strain evidence="10">Escherichia coli</strain>
        <strain evidence="9">SJP41</strain>
    </source>
</reference>
<accession>A0A236M9G5</accession>
<accession>A0A0B1MJB7</accession>
<dbReference type="EMBL" id="KY924928">
    <property type="protein sequence ID" value="ASF81825.1"/>
    <property type="molecule type" value="Genomic_DNA"/>
</dbReference>
<evidence type="ECO:0000313" key="7">
    <source>
        <dbReference type="EMBL" id="EFH6651210.1"/>
    </source>
</evidence>
<evidence type="ECO:0000313" key="12">
    <source>
        <dbReference type="EMBL" id="MDA4181239.1"/>
    </source>
</evidence>
<dbReference type="EMBL" id="JANWOR010000812">
    <property type="protein sequence ID" value="MDA4181239.1"/>
    <property type="molecule type" value="Genomic_DNA"/>
</dbReference>
<evidence type="ECO:0000313" key="20">
    <source>
        <dbReference type="Proteomes" id="UP000530628"/>
    </source>
</evidence>
<dbReference type="EMBL" id="AP023198">
    <property type="protein sequence ID" value="BCG39325.1"/>
    <property type="molecule type" value="Genomic_DNA"/>
</dbReference>
<dbReference type="EMBL" id="AASWKX010000007">
    <property type="protein sequence ID" value="EFH6164956.1"/>
    <property type="molecule type" value="Genomic_DNA"/>
</dbReference>
<reference evidence="9" key="9">
    <citation type="submission" date="2021-03" db="EMBL/GenBank/DDBJ databases">
        <authorList>
            <consortium name="NCBI Pathogen Detection Project"/>
        </authorList>
    </citation>
    <scope>NUCLEOTIDE SEQUENCE</scope>
    <source>
        <strain evidence="10">Escherichia coli</strain>
        <strain evidence="9">SJP41</strain>
    </source>
</reference>
<reference evidence="4 18" key="8">
    <citation type="submission" date="2020-06" db="EMBL/GenBank/DDBJ databases">
        <title>Whole-genome sequencing of blaNDM-5 positive Escherichia coli isolated from a Japanese patient with no history of travel abroad.</title>
        <authorList>
            <person name="Ito Y."/>
            <person name="Aoki K."/>
            <person name="Nakayama N."/>
            <person name="Ohtsuka M."/>
            <person name="Ota M."/>
            <person name="Kaneko N."/>
            <person name="Yoshida M."/>
            <person name="Ishii Y."/>
            <person name="Tateda K."/>
            <person name="Matsuse H."/>
        </authorList>
    </citation>
    <scope>NUCLEOTIDE SEQUENCE [LARGE SCALE GENOMIC DNA]</scope>
    <source>
        <strain evidence="4 18">TUM18780</strain>
        <plasmid evidence="4">pMTY18780-1_lncHI2</plasmid>
        <plasmid evidence="18">pmty18780-1_lnchi2 dna</plasmid>
    </source>
</reference>
<evidence type="ECO:0000313" key="21">
    <source>
        <dbReference type="Proteomes" id="UP000533284"/>
    </source>
</evidence>
<dbReference type="Proteomes" id="UP000528504">
    <property type="component" value="Unassembled WGS sequence"/>
</dbReference>
<evidence type="ECO:0000313" key="18">
    <source>
        <dbReference type="Proteomes" id="UP000509260"/>
    </source>
</evidence>
<organism evidence="7 20">
    <name type="scientific">Escherichia coli</name>
    <dbReference type="NCBI Taxonomy" id="562"/>
    <lineage>
        <taxon>Bacteria</taxon>
        <taxon>Pseudomonadati</taxon>
        <taxon>Pseudomonadota</taxon>
        <taxon>Gammaproteobacteria</taxon>
        <taxon>Enterobacterales</taxon>
        <taxon>Enterobacteriaceae</taxon>
        <taxon>Escherichia</taxon>
    </lineage>
</organism>
<proteinExistence type="predicted"/>
<reference evidence="13 16" key="5">
    <citation type="submission" date="2018-10" db="EMBL/GenBank/DDBJ databases">
        <authorList>
            <consortium name="NARMS: The National Antimicrobial Resistance Monitoring System"/>
        </authorList>
    </citation>
    <scope>NUCLEOTIDE SEQUENCE [LARGE SCALE GENOMIC DNA]</scope>
    <source>
        <strain evidence="13 16">CVM N17EC0276</strain>
        <strain evidence="6 22">CVM N19EC0596</strain>
    </source>
</reference>
<geneLocation type="plasmid" evidence="1">
    <name>pEC5207</name>
</geneLocation>
<dbReference type="Proteomes" id="UP000537181">
    <property type="component" value="Unassembled WGS sequence"/>
</dbReference>
<geneLocation type="plasmid" evidence="3">
    <name>p14EC029b</name>
</geneLocation>
<evidence type="ECO:0000313" key="8">
    <source>
        <dbReference type="EMBL" id="EFM0517755.1"/>
    </source>
</evidence>
<dbReference type="Proteomes" id="UP000460351">
    <property type="component" value="Unassembled WGS sequence"/>
</dbReference>
<dbReference type="Proteomes" id="UP001208624">
    <property type="component" value="Unassembled WGS sequence"/>
</dbReference>
<keyword evidence="1" id="KW-0614">Plasmid</keyword>
<dbReference type="Proteomes" id="UP000234238">
    <property type="component" value="Plasmid p14EC029b"/>
</dbReference>
<dbReference type="Proteomes" id="UP000530628">
    <property type="component" value="Unassembled WGS sequence"/>
</dbReference>
<dbReference type="EMBL" id="DADUEU010000027">
    <property type="protein sequence ID" value="HBB1574858.1"/>
    <property type="molecule type" value="Genomic_DNA"/>
</dbReference>
<evidence type="ECO:0000313" key="3">
    <source>
        <dbReference type="EMBL" id="AUK03844.1"/>
    </source>
</evidence>
<dbReference type="Proteomes" id="UP001211064">
    <property type="component" value="Unassembled WGS sequence"/>
</dbReference>
<evidence type="ECO:0000313" key="16">
    <source>
        <dbReference type="Proteomes" id="UP000271175"/>
    </source>
</evidence>
<evidence type="ECO:0000313" key="2">
    <source>
        <dbReference type="EMBL" id="ASF81825.1"/>
    </source>
</evidence>
<sequence length="312" mass="35756">MFKESDHVEFVSAFLYQNLGLNVSADDITVQLSDTSFDKVTFDYDVDIDNLNCMLDLYISELIKHNASYSDSILLKQKIIYFLGVFKNFGFFTFDIRGYSNTLSPVKVIDIVSMIINDCEELSKANSSTDAIRNLYLDKMKVDGKVLVAKFALKQFFHSDFGDFISFVEKRITDCLNETLRIIKAVEHGFVRVGQHKINRRINDDLKLCIDFNTDDYPANMPDIYIKFNDTFDGNGALYCDNDALISLYTDVASIINVPVMMEVRLINKRGRVVCDSSHSTYVSLESNDRYRVTDRTLLITEAFDDFRNASQ</sequence>
<dbReference type="EMBL" id="AATJQG010000022">
    <property type="protein sequence ID" value="EFM0517755.1"/>
    <property type="molecule type" value="Genomic_DNA"/>
</dbReference>
<name>A0A0B1MJB7_ECOLX</name>
<dbReference type="EMBL" id="CP024143">
    <property type="protein sequence ID" value="AUK03844.1"/>
    <property type="molecule type" value="Genomic_DNA"/>
</dbReference>
<evidence type="ECO:0000313" key="10">
    <source>
        <dbReference type="EMBL" id="HBB1574858.1"/>
    </source>
</evidence>
<gene>
    <name evidence="8" type="ORF">CF22_003807</name>
    <name evidence="3" type="ORF">CR538_26405</name>
    <name evidence="13" type="ORF">D9E49_20760</name>
    <name evidence="14" type="ORF">E4K51_11510</name>
    <name evidence="5" type="ORF">FJQ40_13260</name>
    <name evidence="6" type="ORF">GAJ12_07840</name>
    <name evidence="7" type="ORF">GNW61_21035</name>
    <name evidence="10" type="ORF">J0541_003838</name>
    <name evidence="9" type="ORF">J8F57_004730</name>
    <name evidence="12" type="ORF">NY836_28530</name>
    <name evidence="11" type="ORF">OFN31_10170</name>
    <name evidence="4" type="ORF">TUM18780_44870</name>
</gene>
<reference evidence="2" key="2">
    <citation type="journal article" date="2017" name="MBio">
        <title>Novel Plasmid-Mediated Colistin Resistance Gene mcr-3 in Escherichia coli.</title>
        <authorList>
            <person name="Yin W."/>
            <person name="Li H."/>
            <person name="Shen Y."/>
            <person name="Liu Z."/>
            <person name="Wang S."/>
            <person name="Shen Z."/>
            <person name="Zhang R."/>
            <person name="Walsh T."/>
            <person name="Shen J."/>
            <person name="Wang Y."/>
        </authorList>
    </citation>
    <scope>NUCLEOTIDE SEQUENCE</scope>
    <source>
        <strain evidence="2">WJ1</strain>
        <plasmid evidence="2">pWJ1</plasmid>
    </source>
</reference>
<geneLocation type="plasmid" evidence="4">
    <name>pMTY18780-1_lncHI2</name>
</geneLocation>
<dbReference type="Proteomes" id="UP000271175">
    <property type="component" value="Unassembled WGS sequence"/>
</dbReference>